<evidence type="ECO:0000256" key="1">
    <source>
        <dbReference type="ARBA" id="ARBA00009835"/>
    </source>
</evidence>
<evidence type="ECO:0000259" key="7">
    <source>
        <dbReference type="Pfam" id="PF17048"/>
    </source>
</evidence>
<feature type="domain" description="Neutral/alkaline non-lysosomal ceramidase N-terminal" evidence="6">
    <location>
        <begin position="145"/>
        <end position="516"/>
    </location>
</feature>
<accession>A0A2S5TBJ1</accession>
<dbReference type="InterPro" id="IPR006823">
    <property type="entry name" value="Ceramidase_alk"/>
</dbReference>
<dbReference type="EMBL" id="PSNW01000013">
    <property type="protein sequence ID" value="PPE72322.1"/>
    <property type="molecule type" value="Genomic_DNA"/>
</dbReference>
<keyword evidence="5" id="KW-0443">Lipid metabolism</keyword>
<dbReference type="GO" id="GO:0005576">
    <property type="term" value="C:extracellular region"/>
    <property type="evidence" value="ECO:0007669"/>
    <property type="project" value="TreeGrafter"/>
</dbReference>
<proteinExistence type="inferred from homology"/>
<dbReference type="PANTHER" id="PTHR12670:SF1">
    <property type="entry name" value="NEUTRAL CERAMIDASE"/>
    <property type="match status" value="1"/>
</dbReference>
<dbReference type="GO" id="GO:0046512">
    <property type="term" value="P:sphingosine biosynthetic process"/>
    <property type="evidence" value="ECO:0007669"/>
    <property type="project" value="TreeGrafter"/>
</dbReference>
<evidence type="ECO:0000256" key="2">
    <source>
        <dbReference type="ARBA" id="ARBA00022801"/>
    </source>
</evidence>
<evidence type="ECO:0000313" key="9">
    <source>
        <dbReference type="Proteomes" id="UP000238220"/>
    </source>
</evidence>
<organism evidence="8 9">
    <name type="scientific">Solimonas fluminis</name>
    <dbReference type="NCBI Taxonomy" id="2086571"/>
    <lineage>
        <taxon>Bacteria</taxon>
        <taxon>Pseudomonadati</taxon>
        <taxon>Pseudomonadota</taxon>
        <taxon>Gammaproteobacteria</taxon>
        <taxon>Nevskiales</taxon>
        <taxon>Nevskiaceae</taxon>
        <taxon>Solimonas</taxon>
    </lineage>
</organism>
<dbReference type="InterPro" id="IPR038445">
    <property type="entry name" value="NCDase_C_sf"/>
</dbReference>
<feature type="binding site" evidence="4">
    <location>
        <position position="623"/>
    </location>
    <ligand>
        <name>Zn(2+)</name>
        <dbReference type="ChEBI" id="CHEBI:29105"/>
    </ligand>
</feature>
<keyword evidence="4" id="KW-0862">Zinc</keyword>
<keyword evidence="4" id="KW-0479">Metal-binding</keyword>
<dbReference type="AlphaFoldDB" id="A0A2S5TBJ1"/>
<dbReference type="Pfam" id="PF17048">
    <property type="entry name" value="Ceramidse_alk_C"/>
    <property type="match status" value="1"/>
</dbReference>
<evidence type="ECO:0000256" key="4">
    <source>
        <dbReference type="PIRSR" id="PIRSR606823-2"/>
    </source>
</evidence>
<feature type="domain" description="Neutral/alkaline non-lysosomal ceramidase N-terminal" evidence="6">
    <location>
        <begin position="581"/>
        <end position="689"/>
    </location>
</feature>
<dbReference type="InterPro" id="IPR031331">
    <property type="entry name" value="NEUT/ALK_ceramidase_C"/>
</dbReference>
<reference evidence="8 9" key="1">
    <citation type="submission" date="2018-02" db="EMBL/GenBank/DDBJ databases">
        <title>Genome sequencing of Solimonas sp. HR-BB.</title>
        <authorList>
            <person name="Lee Y."/>
            <person name="Jeon C.O."/>
        </authorList>
    </citation>
    <scope>NUCLEOTIDE SEQUENCE [LARGE SCALE GENOMIC DNA]</scope>
    <source>
        <strain evidence="8 9">HR-BB</strain>
    </source>
</reference>
<dbReference type="PANTHER" id="PTHR12670">
    <property type="entry name" value="CERAMIDASE"/>
    <property type="match status" value="1"/>
</dbReference>
<dbReference type="GO" id="GO:0046514">
    <property type="term" value="P:ceramide catabolic process"/>
    <property type="evidence" value="ECO:0007669"/>
    <property type="project" value="InterPro"/>
</dbReference>
<evidence type="ECO:0000259" key="6">
    <source>
        <dbReference type="Pfam" id="PF04734"/>
    </source>
</evidence>
<evidence type="ECO:0000256" key="5">
    <source>
        <dbReference type="RuleBase" id="RU366019"/>
    </source>
</evidence>
<dbReference type="GO" id="GO:0017040">
    <property type="term" value="F:N-acylsphingosine amidohydrolase activity"/>
    <property type="evidence" value="ECO:0007669"/>
    <property type="project" value="UniProtKB-UniRule"/>
</dbReference>
<feature type="binding site" evidence="4">
    <location>
        <position position="239"/>
    </location>
    <ligand>
        <name>Zn(2+)</name>
        <dbReference type="ChEBI" id="CHEBI:29105"/>
    </ligand>
</feature>
<dbReference type="EC" id="3.5.1.23" evidence="5"/>
<keyword evidence="2 5" id="KW-0378">Hydrolase</keyword>
<dbReference type="GO" id="GO:0046872">
    <property type="term" value="F:metal ion binding"/>
    <property type="evidence" value="ECO:0007669"/>
    <property type="project" value="UniProtKB-KW"/>
</dbReference>
<dbReference type="OrthoDB" id="6899210at2"/>
<feature type="binding site" evidence="4">
    <location>
        <position position="660"/>
    </location>
    <ligand>
        <name>Zn(2+)</name>
        <dbReference type="ChEBI" id="CHEBI:29105"/>
    </ligand>
</feature>
<sequence>MTMSSCDRNSPRRCCWSSGTCLPSAAGASSSSGRCWPRAAAAAAVHHDKSKPAEPAYRERVSMRIDIASAAALLLAAALAGCGGRSSEPEGGSMRSAPLADPQRAACVTKSPYLKVGAGLDAPGRLDVAVPRVGEPAICKGNRQFRFGSGLHDITGVVANTSGMGWENPAQVFAGLHQRQYARAFAIESPCNGRRVMVVVADIGIMTGALRTQVLAAIAADPGLASRYGADNLMLSATHTHQGPAGYSHHLAHNLLHFGFDATTFQAIAGGMFEAVKRADANLQAHPETASIGLSSGELLDASIQRSASAYEMNAEAERREFLNARGEEVRNNKRMVQLNLVRGDGSAVGILNWFGVHATVMGPTQHLVSSDNKGYAALGFERIMKTRYDAEPGTDSFVAAFAQADQGDASPNLFILERPHPDPTRGGGADDAESNAISGTKHLAKALELYARGAALSGPVDYRLFHVRMDEVEVTDPVVLASLRHPEELDAEVKRTCSPALGPSFAAGAEDGPGPAVEGVSCAAGFDVLAAAVADFQTLLAIRPPEAVGLPPAILPLNLVSTALLCNLQYLPPTPVLGDFSCQAEKPVALPLSAAGIPAEPLVLPFQVIRLGNLALVGLPWEVPTMSARRIRKQMLEVLAPVGVDTVVVAPLTNDFVHYLPTREEYAAQQYEGASNIFGPWTLAAVQQELRRLALTMRDGQPAPEGPAYVEGNPVLLRTPYVPADLPLPRAFGTLVTDAPATATPGETVTAAFQAGHPRNDLRTQRSYVYAERQKADGSWEVVAQDRDPELLFVWKPAVPQVLPVDLPVMGSGLSSTAEAVWQIPRNTPAGTYRLRLEGAAQTLVLPRASYTGISSPFKVGAPVSDCP</sequence>
<comment type="similarity">
    <text evidence="1 5">Belongs to the neutral ceramidase family.</text>
</comment>
<feature type="domain" description="Neutral/alkaline non-lysosomal ceramidase C-terminal" evidence="7">
    <location>
        <begin position="694"/>
        <end position="861"/>
    </location>
</feature>
<dbReference type="InterPro" id="IPR031329">
    <property type="entry name" value="NEUT/ALK_ceramidase_N"/>
</dbReference>
<feature type="active site" description="Nucleophile" evidence="3">
    <location>
        <position position="411"/>
    </location>
</feature>
<dbReference type="GO" id="GO:0016020">
    <property type="term" value="C:membrane"/>
    <property type="evidence" value="ECO:0007669"/>
    <property type="project" value="GOC"/>
</dbReference>
<dbReference type="Gene3D" id="2.60.40.2300">
    <property type="entry name" value="Neutral/alkaline non-lysosomal ceramidase, C-terminal domain"/>
    <property type="match status" value="1"/>
</dbReference>
<gene>
    <name evidence="8" type="ORF">C3942_18580</name>
</gene>
<name>A0A2S5TBJ1_9GAMM</name>
<dbReference type="Proteomes" id="UP000238220">
    <property type="component" value="Unassembled WGS sequence"/>
</dbReference>
<keyword evidence="9" id="KW-1185">Reference proteome</keyword>
<feature type="binding site" evidence="4">
    <location>
        <position position="358"/>
    </location>
    <ligand>
        <name>Zn(2+)</name>
        <dbReference type="ChEBI" id="CHEBI:29105"/>
    </ligand>
</feature>
<protein>
    <recommendedName>
        <fullName evidence="5">Neutral ceramidase</fullName>
        <ecNumber evidence="5">3.5.1.23</ecNumber>
    </recommendedName>
</protein>
<comment type="cofactor">
    <cofactor evidence="4">
        <name>Zn(2+)</name>
        <dbReference type="ChEBI" id="CHEBI:29105"/>
    </cofactor>
    <text evidence="4">Binds 1 zinc ion per subunit.</text>
</comment>
<comment type="catalytic activity">
    <reaction evidence="5">
        <text>an N-acylsphing-4-enine + H2O = sphing-4-enine + a fatty acid</text>
        <dbReference type="Rhea" id="RHEA:20856"/>
        <dbReference type="ChEBI" id="CHEBI:15377"/>
        <dbReference type="ChEBI" id="CHEBI:28868"/>
        <dbReference type="ChEBI" id="CHEBI:52639"/>
        <dbReference type="ChEBI" id="CHEBI:57756"/>
        <dbReference type="EC" id="3.5.1.23"/>
    </reaction>
</comment>
<dbReference type="Pfam" id="PF04734">
    <property type="entry name" value="Ceramidase_alk"/>
    <property type="match status" value="2"/>
</dbReference>
<evidence type="ECO:0000313" key="8">
    <source>
        <dbReference type="EMBL" id="PPE72322.1"/>
    </source>
</evidence>
<evidence type="ECO:0000256" key="3">
    <source>
        <dbReference type="PIRSR" id="PIRSR606823-1"/>
    </source>
</evidence>
<keyword evidence="5" id="KW-0746">Sphingolipid metabolism</keyword>
<comment type="caution">
    <text evidence="8">The sequence shown here is derived from an EMBL/GenBank/DDBJ whole genome shotgun (WGS) entry which is preliminary data.</text>
</comment>
<dbReference type="GO" id="GO:0042759">
    <property type="term" value="P:long-chain fatty acid biosynthetic process"/>
    <property type="evidence" value="ECO:0007669"/>
    <property type="project" value="TreeGrafter"/>
</dbReference>